<evidence type="ECO:0000313" key="2">
    <source>
        <dbReference type="EMBL" id="AQS22397.1"/>
    </source>
</evidence>
<dbReference type="EMBL" id="KY349138">
    <property type="protein sequence ID" value="AQS22397.1"/>
    <property type="molecule type" value="Genomic_DNA"/>
</dbReference>
<dbReference type="AlphaFoldDB" id="A0A1S6GKK5"/>
<reference evidence="2" key="1">
    <citation type="submission" date="2016-12" db="EMBL/GenBank/DDBJ databases">
        <title>Complete plasmid sequence carrying type IV-like and type VII secretion systems from an atypical mycobacteria strain.</title>
        <authorList>
            <person name="Morgado S."/>
            <person name="Marin M."/>
            <person name="Fonseca E."/>
            <person name="Freitas F."/>
            <person name="Vicente A.C."/>
        </authorList>
    </citation>
    <scope>NUCLEOTIDE SEQUENCE</scope>
    <source>
        <strain evidence="2">CBMA 213</strain>
        <plasmid evidence="2">pCBMA213_2</plasmid>
    </source>
</reference>
<proteinExistence type="predicted"/>
<sequence length="272" mass="30721">MQVNAKRLLGITQFRQQAAAIMEEVASGKSFHLMRDSEVIGHVVPPNALLITNDSVEIGLLSRLVVPTAERFAKEVIESGYLGHVGDDVGRIFAWLWDCDPARAVRWVTSYAAHLIRALRDERYSRPAFNQFWFALARGLGVSLRSAEIDEFEVFVRAEMPNWDPDGLFSSTELAGGPRTREADDPWPDTLPEQNRGYAKRRWCHLEAGQLIPNPHNGYQLPASEHWCRIETISGRTATLVQSDGKTVSAQIDDVATWIPVINHEPFYWKAR</sequence>
<organism evidence="2">
    <name type="scientific">Mycolicibacterium sp. CBMA 213</name>
    <dbReference type="NCBI Taxonomy" id="1968788"/>
    <lineage>
        <taxon>Bacteria</taxon>
        <taxon>Bacillati</taxon>
        <taxon>Actinomycetota</taxon>
        <taxon>Actinomycetes</taxon>
        <taxon>Mycobacteriales</taxon>
        <taxon>Mycobacteriaceae</taxon>
        <taxon>Mycolicibacterium</taxon>
    </lineage>
</organism>
<geneLocation type="plasmid" evidence="2">
    <name>pCBMA213_2</name>
</geneLocation>
<gene>
    <name evidence="2" type="ORF">pCBMA213_2_00033</name>
</gene>
<dbReference type="RefSeq" id="WP_155909880.1">
    <property type="nucleotide sequence ID" value="NZ_KY349138.1"/>
</dbReference>
<protein>
    <submittedName>
        <fullName evidence="2">Uncharacterized protein</fullName>
    </submittedName>
</protein>
<name>A0A1S6GKK5_9MYCO</name>
<accession>A0A1S6GKK5</accession>
<feature type="region of interest" description="Disordered" evidence="1">
    <location>
        <begin position="169"/>
        <end position="191"/>
    </location>
</feature>
<keyword evidence="2" id="KW-0614">Plasmid</keyword>
<evidence type="ECO:0000256" key="1">
    <source>
        <dbReference type="SAM" id="MobiDB-lite"/>
    </source>
</evidence>